<evidence type="ECO:0000313" key="2">
    <source>
        <dbReference type="EMBL" id="GKV23599.1"/>
    </source>
</evidence>
<evidence type="ECO:0000313" key="3">
    <source>
        <dbReference type="Proteomes" id="UP001054252"/>
    </source>
</evidence>
<dbReference type="EMBL" id="BPVZ01000063">
    <property type="protein sequence ID" value="GKV23599.1"/>
    <property type="molecule type" value="Genomic_DNA"/>
</dbReference>
<comment type="caution">
    <text evidence="2">The sequence shown here is derived from an EMBL/GenBank/DDBJ whole genome shotgun (WGS) entry which is preliminary data.</text>
</comment>
<gene>
    <name evidence="2" type="ORF">SLEP1_g33308</name>
</gene>
<name>A0AAV5KGD5_9ROSI</name>
<proteinExistence type="predicted"/>
<dbReference type="InterPro" id="IPR029017">
    <property type="entry name" value="Enolase-like_N"/>
</dbReference>
<reference evidence="2 3" key="1">
    <citation type="journal article" date="2021" name="Commun. Biol.">
        <title>The genome of Shorea leprosula (Dipterocarpaceae) highlights the ecological relevance of drought in aseasonal tropical rainforests.</title>
        <authorList>
            <person name="Ng K.K.S."/>
            <person name="Kobayashi M.J."/>
            <person name="Fawcett J.A."/>
            <person name="Hatakeyama M."/>
            <person name="Paape T."/>
            <person name="Ng C.H."/>
            <person name="Ang C.C."/>
            <person name="Tnah L.H."/>
            <person name="Lee C.T."/>
            <person name="Nishiyama T."/>
            <person name="Sese J."/>
            <person name="O'Brien M.J."/>
            <person name="Copetti D."/>
            <person name="Mohd Noor M.I."/>
            <person name="Ong R.C."/>
            <person name="Putra M."/>
            <person name="Sireger I.Z."/>
            <person name="Indrioko S."/>
            <person name="Kosugi Y."/>
            <person name="Izuno A."/>
            <person name="Isagi Y."/>
            <person name="Lee S.L."/>
            <person name="Shimizu K.K."/>
        </authorList>
    </citation>
    <scope>NUCLEOTIDE SEQUENCE [LARGE SCALE GENOMIC DNA]</scope>
    <source>
        <strain evidence="2">214</strain>
    </source>
</reference>
<dbReference type="Gene3D" id="3.30.390.10">
    <property type="entry name" value="Enolase-like, N-terminal domain"/>
    <property type="match status" value="1"/>
</dbReference>
<keyword evidence="1" id="KW-0479">Metal-binding</keyword>
<dbReference type="Proteomes" id="UP001054252">
    <property type="component" value="Unassembled WGS sequence"/>
</dbReference>
<dbReference type="AlphaFoldDB" id="A0AAV5KGD5"/>
<dbReference type="SUPFAM" id="SSF54826">
    <property type="entry name" value="Enolase N-terminal domain-like"/>
    <property type="match status" value="1"/>
</dbReference>
<dbReference type="PANTHER" id="PTHR48073">
    <property type="entry name" value="O-SUCCINYLBENZOATE SYNTHASE-RELATED"/>
    <property type="match status" value="1"/>
</dbReference>
<protein>
    <recommendedName>
        <fullName evidence="4">Mandelate racemase/muconate lactonizing enzyme N-terminal domain-containing protein</fullName>
    </recommendedName>
</protein>
<organism evidence="2 3">
    <name type="scientific">Rubroshorea leprosula</name>
    <dbReference type="NCBI Taxonomy" id="152421"/>
    <lineage>
        <taxon>Eukaryota</taxon>
        <taxon>Viridiplantae</taxon>
        <taxon>Streptophyta</taxon>
        <taxon>Embryophyta</taxon>
        <taxon>Tracheophyta</taxon>
        <taxon>Spermatophyta</taxon>
        <taxon>Magnoliopsida</taxon>
        <taxon>eudicotyledons</taxon>
        <taxon>Gunneridae</taxon>
        <taxon>Pentapetalae</taxon>
        <taxon>rosids</taxon>
        <taxon>malvids</taxon>
        <taxon>Malvales</taxon>
        <taxon>Dipterocarpaceae</taxon>
        <taxon>Rubroshorea</taxon>
    </lineage>
</organism>
<evidence type="ECO:0008006" key="4">
    <source>
        <dbReference type="Google" id="ProtNLM"/>
    </source>
</evidence>
<sequence>MAAPAAVTSSFGFNNLMETFSVEVHRAENRPLNVPLIAPFTIASSRLDKVENVAIRIELRNGCVGWGESPILPFVTAEDQTTAMAKASEACQLLRSYPAMTLGAVLREIGGLLPGHEFASNICVNWNIHIFGNFHSWLAQIDPFMVFPFVYSASRWKLPYLESYFSKLY</sequence>
<accession>A0AAV5KGD5</accession>
<keyword evidence="3" id="KW-1185">Reference proteome</keyword>
<dbReference type="GO" id="GO:0046872">
    <property type="term" value="F:metal ion binding"/>
    <property type="evidence" value="ECO:0007669"/>
    <property type="project" value="UniProtKB-KW"/>
</dbReference>
<dbReference type="PANTHER" id="PTHR48073:SF2">
    <property type="entry name" value="O-SUCCINYLBENZOATE SYNTHASE"/>
    <property type="match status" value="1"/>
</dbReference>
<evidence type="ECO:0000256" key="1">
    <source>
        <dbReference type="ARBA" id="ARBA00022723"/>
    </source>
</evidence>